<feature type="domain" description="CTLH" evidence="2">
    <location>
        <begin position="54"/>
        <end position="110"/>
    </location>
</feature>
<evidence type="ECO:0000313" key="3">
    <source>
        <dbReference type="EMBL" id="SPD08067.1"/>
    </source>
</evidence>
<dbReference type="SMART" id="SM00668">
    <property type="entry name" value="CTLH"/>
    <property type="match status" value="2"/>
</dbReference>
<accession>A0A2N9H0M2</accession>
<reference evidence="3" key="1">
    <citation type="submission" date="2018-02" db="EMBL/GenBank/DDBJ databases">
        <authorList>
            <person name="Cohen D.B."/>
            <person name="Kent A.D."/>
        </authorList>
    </citation>
    <scope>NUCLEOTIDE SEQUENCE</scope>
</reference>
<evidence type="ECO:0000259" key="2">
    <source>
        <dbReference type="PROSITE" id="PS50897"/>
    </source>
</evidence>
<name>A0A2N9H0M2_FAGSY</name>
<organism evidence="3">
    <name type="scientific">Fagus sylvatica</name>
    <name type="common">Beechnut</name>
    <dbReference type="NCBI Taxonomy" id="28930"/>
    <lineage>
        <taxon>Eukaryota</taxon>
        <taxon>Viridiplantae</taxon>
        <taxon>Streptophyta</taxon>
        <taxon>Embryophyta</taxon>
        <taxon>Tracheophyta</taxon>
        <taxon>Spermatophyta</taxon>
        <taxon>Magnoliopsida</taxon>
        <taxon>eudicotyledons</taxon>
        <taxon>Gunneridae</taxon>
        <taxon>Pentapetalae</taxon>
        <taxon>rosids</taxon>
        <taxon>fabids</taxon>
        <taxon>Fagales</taxon>
        <taxon>Fagaceae</taxon>
        <taxon>Fagus</taxon>
    </lineage>
</organism>
<gene>
    <name evidence="3" type="ORF">FSB_LOCUS35949</name>
</gene>
<feature type="compositionally biased region" description="Polar residues" evidence="1">
    <location>
        <begin position="563"/>
        <end position="583"/>
    </location>
</feature>
<feature type="region of interest" description="Disordered" evidence="1">
    <location>
        <begin position="28"/>
        <end position="49"/>
    </location>
</feature>
<dbReference type="InterPro" id="IPR024964">
    <property type="entry name" value="CTLH/CRA"/>
</dbReference>
<dbReference type="InterPro" id="IPR006595">
    <property type="entry name" value="CTLH_C"/>
</dbReference>
<dbReference type="PANTHER" id="PTHR12864">
    <property type="entry name" value="RAN BINDING PROTEIN 9-RELATED"/>
    <property type="match status" value="1"/>
</dbReference>
<feature type="compositionally biased region" description="Low complexity" evidence="1">
    <location>
        <begin position="40"/>
        <end position="49"/>
    </location>
</feature>
<dbReference type="InterPro" id="IPR050618">
    <property type="entry name" value="Ubq-SigPath_Reg"/>
</dbReference>
<evidence type="ECO:0000256" key="1">
    <source>
        <dbReference type="SAM" id="MobiDB-lite"/>
    </source>
</evidence>
<proteinExistence type="predicted"/>
<dbReference type="Pfam" id="PF10607">
    <property type="entry name" value="CTLH"/>
    <property type="match status" value="1"/>
</dbReference>
<feature type="domain" description="CTLH" evidence="2">
    <location>
        <begin position="690"/>
        <end position="747"/>
    </location>
</feature>
<dbReference type="EMBL" id="OIVN01003001">
    <property type="protein sequence ID" value="SPD08067.1"/>
    <property type="molecule type" value="Genomic_DNA"/>
</dbReference>
<protein>
    <recommendedName>
        <fullName evidence="2">CTLH domain-containing protein</fullName>
    </recommendedName>
</protein>
<dbReference type="AlphaFoldDB" id="A0A2N9H0M2"/>
<dbReference type="PROSITE" id="PS50897">
    <property type="entry name" value="CTLH"/>
    <property type="match status" value="2"/>
</dbReference>
<feature type="region of interest" description="Disordered" evidence="1">
    <location>
        <begin position="554"/>
        <end position="583"/>
    </location>
</feature>
<sequence length="938" mass="104867">MDSTPVNWEALDALVIDFAKSENLIEDSFSSAPDSPPSSPSSSSSSLSSSSYHSRLTIWKIRRSLEAGDIDIAMDLLSSHAPFILDDHRLLFRLHKQKFIELLRKGADENRDSAIACVRTALAPCALDAYPAVLGLKINMGKYKLVPVGDATGVEEIAAIWGCKISALPLNYLGLPLGSNYKAKSVWNGILEKTERRLAGWKRTGSSSLGENPKEFLVGGIIRQMALKIWYRENGWRRVIVINYGCQWGDWCSHSVPGPYGVSLWKTISKGWDRFSQFVSYKVGDGSSIKFWTDRWCGETFLRDWEVDSLIVFMELLYTMNIRCHEADVMCWNPSPLSIFEVNFFLWTAALGKVLTMDNLRKTRLTVLDWCCMCKRVCFWAVDLLASVIQKGCWVYLVYASPLHHMELVAIHKVYCFRQGIVSPISDLTQRLLLEERDPPATPQESLYEAPPFDEVDIQALAHAVELTRQGAIDSLRFSRGDLFLAFQNELCTMSLDVSMLDELVCEYCVYRGIVDSSLACTSASEMQTVSKPKVNQPEPGYCSSRNCSLEADSGANKHSDGETSINNTHMDGSPANNADVSSRQGMDVELRYTCEPTRNDEDCSTSGLHQLENTRVLQRYRTHGSGERSKRKRWRGRHDDQGFVYGVPFDICSKQELSTTTLVSSTYFSNEQEGSEKNPMLDISSREDKYEIVLWMKELACKGMAAEVVEEVNAMDPNFFVQNPMLLFQLKQVEFLKLVSSGDYSSALRVACSHLGPLAARDPALLKPLKETLLALLQPNEDALGKGLPLHALSTSLQVAIGRRLGVQEPRLMKIMKATLYTHNEWFKLQMCKDRFESHLKIDSLKEVNTPLLTAAAMLNSNADSSTLGSSQVTVSSSTKLSEDGSSPTQVSSRDVVCDENAILKVMEFLALPRADAIHLLAQYNGNAEMVIQQIFA</sequence>